<evidence type="ECO:0000313" key="9">
    <source>
        <dbReference type="Proteomes" id="UP000886653"/>
    </source>
</evidence>
<dbReference type="SUPFAM" id="SSF47113">
    <property type="entry name" value="Histone-fold"/>
    <property type="match status" value="1"/>
</dbReference>
<keyword evidence="5" id="KW-0539">Nucleus</keyword>
<keyword evidence="4" id="KW-0804">Transcription</keyword>
<name>A0A9P6NKI9_9BASI</name>
<reference evidence="8" key="1">
    <citation type="submission" date="2013-11" db="EMBL/GenBank/DDBJ databases">
        <title>Genome sequence of the fusiform rust pathogen reveals effectors for host alternation and coevolution with pine.</title>
        <authorList>
            <consortium name="DOE Joint Genome Institute"/>
            <person name="Smith K."/>
            <person name="Pendleton A."/>
            <person name="Kubisiak T."/>
            <person name="Anderson C."/>
            <person name="Salamov A."/>
            <person name="Aerts A."/>
            <person name="Riley R."/>
            <person name="Clum A."/>
            <person name="Lindquist E."/>
            <person name="Ence D."/>
            <person name="Campbell M."/>
            <person name="Kronenberg Z."/>
            <person name="Feau N."/>
            <person name="Dhillon B."/>
            <person name="Hamelin R."/>
            <person name="Burleigh J."/>
            <person name="Smith J."/>
            <person name="Yandell M."/>
            <person name="Nelson C."/>
            <person name="Grigoriev I."/>
            <person name="Davis J."/>
        </authorList>
    </citation>
    <scope>NUCLEOTIDE SEQUENCE</scope>
    <source>
        <strain evidence="8">G11</strain>
    </source>
</reference>
<dbReference type="Gene3D" id="1.10.20.10">
    <property type="entry name" value="Histone, subunit A"/>
    <property type="match status" value="1"/>
</dbReference>
<evidence type="ECO:0000256" key="4">
    <source>
        <dbReference type="ARBA" id="ARBA00023163"/>
    </source>
</evidence>
<dbReference type="InterPro" id="IPR006809">
    <property type="entry name" value="TAFII28_dom"/>
</dbReference>
<sequence length="221" mass="24696">MTNKRPLIADHSSPAFSPAFSPPPTPASATYSPKTSTHLALGRRKSKASAKRRKSANLKTRDGDGGSRENELAGTSTLAEAGDEDDEAEQEDEEGGRNDDDYTIRKREDLANKDKLRELLNRFDPQQMDRYTEYRTSGLAKTNVRKLANSVLQQSVSERVTIVIRGLAKVFVGEMVEQALEVQRRRGGSGPITPFDLREAYRAHLAERDRGGSDRRKMFCR</sequence>
<dbReference type="PANTHER" id="PTHR13218">
    <property type="entry name" value="TRANSCRIPTION INITIATION FACTOR TFIID SUBUNIT 11-RELATED"/>
    <property type="match status" value="1"/>
</dbReference>
<dbReference type="InterPro" id="IPR009072">
    <property type="entry name" value="Histone-fold"/>
</dbReference>
<dbReference type="PANTHER" id="PTHR13218:SF8">
    <property type="entry name" value="TRANSCRIPTION INITIATION FACTOR TFIID SUBUNIT 11"/>
    <property type="match status" value="1"/>
</dbReference>
<organism evidence="8 9">
    <name type="scientific">Cronartium quercuum f. sp. fusiforme G11</name>
    <dbReference type="NCBI Taxonomy" id="708437"/>
    <lineage>
        <taxon>Eukaryota</taxon>
        <taxon>Fungi</taxon>
        <taxon>Dikarya</taxon>
        <taxon>Basidiomycota</taxon>
        <taxon>Pucciniomycotina</taxon>
        <taxon>Pucciniomycetes</taxon>
        <taxon>Pucciniales</taxon>
        <taxon>Coleosporiaceae</taxon>
        <taxon>Cronartium</taxon>
    </lineage>
</organism>
<keyword evidence="3" id="KW-0805">Transcription regulation</keyword>
<evidence type="ECO:0000256" key="3">
    <source>
        <dbReference type="ARBA" id="ARBA00023015"/>
    </source>
</evidence>
<dbReference type="GO" id="GO:0046982">
    <property type="term" value="F:protein heterodimerization activity"/>
    <property type="evidence" value="ECO:0007669"/>
    <property type="project" value="InterPro"/>
</dbReference>
<evidence type="ECO:0000259" key="7">
    <source>
        <dbReference type="Pfam" id="PF04719"/>
    </source>
</evidence>
<dbReference type="CDD" id="cd08048">
    <property type="entry name" value="HFD_TAF11"/>
    <property type="match status" value="1"/>
</dbReference>
<keyword evidence="9" id="KW-1185">Reference proteome</keyword>
<dbReference type="OrthoDB" id="28335at2759"/>
<dbReference type="Proteomes" id="UP000886653">
    <property type="component" value="Unassembled WGS sequence"/>
</dbReference>
<dbReference type="Pfam" id="PF04719">
    <property type="entry name" value="TAFII28"/>
    <property type="match status" value="1"/>
</dbReference>
<dbReference type="AlphaFoldDB" id="A0A9P6NKI9"/>
<dbReference type="GO" id="GO:0016251">
    <property type="term" value="F:RNA polymerase II general transcription initiation factor activity"/>
    <property type="evidence" value="ECO:0007669"/>
    <property type="project" value="TreeGrafter"/>
</dbReference>
<dbReference type="InterPro" id="IPR045127">
    <property type="entry name" value="TAF11-like"/>
</dbReference>
<dbReference type="GO" id="GO:0051123">
    <property type="term" value="P:RNA polymerase II preinitiation complex assembly"/>
    <property type="evidence" value="ECO:0007669"/>
    <property type="project" value="InterPro"/>
</dbReference>
<evidence type="ECO:0000256" key="1">
    <source>
        <dbReference type="ARBA" id="ARBA00004123"/>
    </source>
</evidence>
<protein>
    <recommendedName>
        <fullName evidence="7">TAFII28-like protein domain-containing protein</fullName>
    </recommendedName>
</protein>
<feature type="region of interest" description="Disordered" evidence="6">
    <location>
        <begin position="1"/>
        <end position="106"/>
    </location>
</feature>
<accession>A0A9P6NKI9</accession>
<feature type="compositionally biased region" description="Basic and acidic residues" evidence="6">
    <location>
        <begin position="95"/>
        <end position="106"/>
    </location>
</feature>
<evidence type="ECO:0000256" key="6">
    <source>
        <dbReference type="SAM" id="MobiDB-lite"/>
    </source>
</evidence>
<evidence type="ECO:0000313" key="8">
    <source>
        <dbReference type="EMBL" id="KAG0147673.1"/>
    </source>
</evidence>
<comment type="similarity">
    <text evidence="2">Belongs to the TAF11 family.</text>
</comment>
<comment type="subcellular location">
    <subcellularLocation>
        <location evidence="1">Nucleus</location>
    </subcellularLocation>
</comment>
<dbReference type="GO" id="GO:0005669">
    <property type="term" value="C:transcription factor TFIID complex"/>
    <property type="evidence" value="ECO:0007669"/>
    <property type="project" value="InterPro"/>
</dbReference>
<feature type="compositionally biased region" description="Basic and acidic residues" evidence="6">
    <location>
        <begin position="59"/>
        <end position="71"/>
    </location>
</feature>
<evidence type="ECO:0000256" key="2">
    <source>
        <dbReference type="ARBA" id="ARBA00009788"/>
    </source>
</evidence>
<feature type="compositionally biased region" description="Low complexity" evidence="6">
    <location>
        <begin position="27"/>
        <end position="37"/>
    </location>
</feature>
<gene>
    <name evidence="8" type="ORF">CROQUDRAFT_655883</name>
</gene>
<comment type="caution">
    <text evidence="8">The sequence shown here is derived from an EMBL/GenBank/DDBJ whole genome shotgun (WGS) entry which is preliminary data.</text>
</comment>
<feature type="domain" description="TAFII28-like protein" evidence="7">
    <location>
        <begin position="119"/>
        <end position="202"/>
    </location>
</feature>
<feature type="compositionally biased region" description="Basic residues" evidence="6">
    <location>
        <begin position="41"/>
        <end position="56"/>
    </location>
</feature>
<evidence type="ECO:0000256" key="5">
    <source>
        <dbReference type="ARBA" id="ARBA00023242"/>
    </source>
</evidence>
<proteinExistence type="inferred from homology"/>
<dbReference type="EMBL" id="MU167245">
    <property type="protein sequence ID" value="KAG0147673.1"/>
    <property type="molecule type" value="Genomic_DNA"/>
</dbReference>
<feature type="compositionally biased region" description="Acidic residues" evidence="6">
    <location>
        <begin position="81"/>
        <end position="94"/>
    </location>
</feature>